<organism evidence="3 4">
    <name type="scientific">Ananas comosus</name>
    <name type="common">Pineapple</name>
    <name type="synonym">Ananas ananas</name>
    <dbReference type="NCBI Taxonomy" id="4615"/>
    <lineage>
        <taxon>Eukaryota</taxon>
        <taxon>Viridiplantae</taxon>
        <taxon>Streptophyta</taxon>
        <taxon>Embryophyta</taxon>
        <taxon>Tracheophyta</taxon>
        <taxon>Spermatophyta</taxon>
        <taxon>Magnoliopsida</taxon>
        <taxon>Liliopsida</taxon>
        <taxon>Poales</taxon>
        <taxon>Bromeliaceae</taxon>
        <taxon>Bromelioideae</taxon>
        <taxon>Ananas</taxon>
    </lineage>
</organism>
<feature type="domain" description="Gelsolin-like" evidence="2">
    <location>
        <begin position="378"/>
        <end position="450"/>
    </location>
</feature>
<dbReference type="PANTHER" id="PTHR11977:SF138">
    <property type="entry name" value="VILLIN-4"/>
    <property type="match status" value="1"/>
</dbReference>
<accession>A0A199VIC9</accession>
<dbReference type="InterPro" id="IPR036180">
    <property type="entry name" value="Gelsolin-like_dom_sf"/>
</dbReference>
<sequence length="460" mass="52268">MEIWRIENFCPVLVPKSSHGKFFMGDSYVILKTTASKNGALRHDIHYWLGKDTSQDEAGAAAIKTVELDAVLGGRAVQYREIQGHESEKFLSYFKPCIIPQQGGMASGFNHVEVNENSHETRLYVCRGKHAVHIFQFNGSNSSIQERAKASKLSSILKMHIMMGNVRLQRLDGKLMADVEAGEFWGFLVALLRFQERQLWEKLEMRRPHQENFSDDFFYEYVVFLSVDKGETTQVESDSLTRELLETNKCYLLDCGIEIYVWVGKSTSLEERKSAVTAAEELLNKTDQPKAHVIRVTEGSETVMFCSKFDSWPQPAGVTAPEEGRGKVAALLKRQGLNVKGLVKSDPIKEEPQPYIDCTGNLQVWRVDGDQKTLLSSSDQSKFYSGDCYIFQYTYPGENKDEHLVGTWFGKKSTEEDKVQATLLANKLVESMKSQAVQTRLYEGKETIQFFSIFQSFIVY</sequence>
<dbReference type="SUPFAM" id="SSF82754">
    <property type="entry name" value="C-terminal, gelsolin-like domain of Sec23/24"/>
    <property type="match status" value="1"/>
</dbReference>
<proteinExistence type="predicted"/>
<evidence type="ECO:0000256" key="1">
    <source>
        <dbReference type="ARBA" id="ARBA00022737"/>
    </source>
</evidence>
<gene>
    <name evidence="3" type="ORF">ACMD2_24910</name>
</gene>
<evidence type="ECO:0000259" key="2">
    <source>
        <dbReference type="Pfam" id="PF00626"/>
    </source>
</evidence>
<dbReference type="CDD" id="cd11292">
    <property type="entry name" value="gelsolin_S3_like"/>
    <property type="match status" value="1"/>
</dbReference>
<dbReference type="SMART" id="SM00262">
    <property type="entry name" value="GEL"/>
    <property type="match status" value="4"/>
</dbReference>
<dbReference type="AlphaFoldDB" id="A0A199VIC9"/>
<evidence type="ECO:0000313" key="4">
    <source>
        <dbReference type="Proteomes" id="UP000092600"/>
    </source>
</evidence>
<dbReference type="GO" id="GO:0051014">
    <property type="term" value="P:actin filament severing"/>
    <property type="evidence" value="ECO:0007669"/>
    <property type="project" value="TreeGrafter"/>
</dbReference>
<dbReference type="Gene3D" id="3.40.20.10">
    <property type="entry name" value="Severin"/>
    <property type="match status" value="3"/>
</dbReference>
<dbReference type="InterPro" id="IPR029006">
    <property type="entry name" value="ADF-H/Gelsolin-like_dom_sf"/>
</dbReference>
<name>A0A199VIC9_ANACO</name>
<dbReference type="PRINTS" id="PR00597">
    <property type="entry name" value="GELSOLIN"/>
</dbReference>
<dbReference type="Pfam" id="PF00626">
    <property type="entry name" value="Gelsolin"/>
    <property type="match status" value="3"/>
</dbReference>
<dbReference type="CDD" id="cd11293">
    <property type="entry name" value="gelsolin_S4_like"/>
    <property type="match status" value="1"/>
</dbReference>
<dbReference type="Proteomes" id="UP000092600">
    <property type="component" value="Unassembled WGS sequence"/>
</dbReference>
<dbReference type="SUPFAM" id="SSF55753">
    <property type="entry name" value="Actin depolymerizing proteins"/>
    <property type="match status" value="2"/>
</dbReference>
<keyword evidence="1" id="KW-0677">Repeat</keyword>
<protein>
    <submittedName>
        <fullName evidence="3">Villin-5</fullName>
    </submittedName>
</protein>
<feature type="non-terminal residue" evidence="3">
    <location>
        <position position="460"/>
    </location>
</feature>
<dbReference type="PANTHER" id="PTHR11977">
    <property type="entry name" value="VILLIN"/>
    <property type="match status" value="1"/>
</dbReference>
<dbReference type="CDD" id="cd11290">
    <property type="entry name" value="gelsolin_S1_like"/>
    <property type="match status" value="1"/>
</dbReference>
<evidence type="ECO:0000313" key="3">
    <source>
        <dbReference type="EMBL" id="OAY76859.1"/>
    </source>
</evidence>
<dbReference type="FunFam" id="3.40.20.10:FF:000002">
    <property type="entry name" value="Gelsolin"/>
    <property type="match status" value="1"/>
</dbReference>
<dbReference type="STRING" id="4615.A0A199VIC9"/>
<dbReference type="InterPro" id="IPR007122">
    <property type="entry name" value="Villin/Gelsolin"/>
</dbReference>
<dbReference type="GO" id="GO:0051015">
    <property type="term" value="F:actin filament binding"/>
    <property type="evidence" value="ECO:0007669"/>
    <property type="project" value="InterPro"/>
</dbReference>
<reference evidence="3 4" key="1">
    <citation type="journal article" date="2016" name="DNA Res.">
        <title>The draft genome of MD-2 pineapple using hybrid error correction of long reads.</title>
        <authorList>
            <person name="Redwan R.M."/>
            <person name="Saidin A."/>
            <person name="Kumar S.V."/>
        </authorList>
    </citation>
    <scope>NUCLEOTIDE SEQUENCE [LARGE SCALE GENOMIC DNA]</scope>
    <source>
        <strain evidence="4">cv. MD2</strain>
        <tissue evidence="3">Leaf</tissue>
    </source>
</reference>
<comment type="caution">
    <text evidence="3">The sequence shown here is derived from an EMBL/GenBank/DDBJ whole genome shotgun (WGS) entry which is preliminary data.</text>
</comment>
<feature type="domain" description="Gelsolin-like" evidence="2">
    <location>
        <begin position="12"/>
        <end position="91"/>
    </location>
</feature>
<dbReference type="InterPro" id="IPR007123">
    <property type="entry name" value="Gelsolin-like_dom"/>
</dbReference>
<dbReference type="EMBL" id="LSRQ01001686">
    <property type="protein sequence ID" value="OAY76859.1"/>
    <property type="molecule type" value="Genomic_DNA"/>
</dbReference>
<feature type="domain" description="Gelsolin-like" evidence="2">
    <location>
        <begin position="232"/>
        <end position="305"/>
    </location>
</feature>